<dbReference type="Pfam" id="PF04212">
    <property type="entry name" value="MIT"/>
    <property type="match status" value="1"/>
</dbReference>
<protein>
    <submittedName>
        <fullName evidence="3">22296_t:CDS:1</fullName>
    </submittedName>
</protein>
<feature type="compositionally biased region" description="Low complexity" evidence="1">
    <location>
        <begin position="565"/>
        <end position="577"/>
    </location>
</feature>
<reference evidence="3" key="1">
    <citation type="submission" date="2021-06" db="EMBL/GenBank/DDBJ databases">
        <authorList>
            <person name="Kallberg Y."/>
            <person name="Tangrot J."/>
            <person name="Rosling A."/>
        </authorList>
    </citation>
    <scope>NUCLEOTIDE SEQUENCE</scope>
    <source>
        <strain evidence="3">MA453B</strain>
    </source>
</reference>
<feature type="compositionally biased region" description="Low complexity" evidence="1">
    <location>
        <begin position="445"/>
        <end position="464"/>
    </location>
</feature>
<feature type="compositionally biased region" description="Low complexity" evidence="1">
    <location>
        <begin position="419"/>
        <end position="434"/>
    </location>
</feature>
<feature type="region of interest" description="Disordered" evidence="1">
    <location>
        <begin position="144"/>
        <end position="187"/>
    </location>
</feature>
<dbReference type="Gene3D" id="1.20.58.80">
    <property type="entry name" value="Phosphotransferase system, lactose/cellobiose-type IIA subunit"/>
    <property type="match status" value="1"/>
</dbReference>
<feature type="compositionally biased region" description="Low complexity" evidence="1">
    <location>
        <begin position="241"/>
        <end position="252"/>
    </location>
</feature>
<evidence type="ECO:0000313" key="3">
    <source>
        <dbReference type="EMBL" id="CAG8739895.1"/>
    </source>
</evidence>
<dbReference type="Proteomes" id="UP000789405">
    <property type="component" value="Unassembled WGS sequence"/>
</dbReference>
<dbReference type="OrthoDB" id="2245455at2759"/>
<dbReference type="PANTHER" id="PTHR37327:SF1">
    <property type="entry name" value="MICROTUBULE INTERACTING AND TRANSPORT DOMAIN-CONTAINING PROTEIN"/>
    <property type="match status" value="1"/>
</dbReference>
<feature type="domain" description="MIT" evidence="2">
    <location>
        <begin position="51"/>
        <end position="112"/>
    </location>
</feature>
<feature type="region of interest" description="Disordered" evidence="1">
    <location>
        <begin position="241"/>
        <end position="264"/>
    </location>
</feature>
<dbReference type="AlphaFoldDB" id="A0A9N9NKK8"/>
<feature type="non-terminal residue" evidence="3">
    <location>
        <position position="1"/>
    </location>
</feature>
<evidence type="ECO:0000313" key="4">
    <source>
        <dbReference type="Proteomes" id="UP000789405"/>
    </source>
</evidence>
<feature type="region of interest" description="Disordered" evidence="1">
    <location>
        <begin position="493"/>
        <end position="582"/>
    </location>
</feature>
<organism evidence="3 4">
    <name type="scientific">Dentiscutata erythropus</name>
    <dbReference type="NCBI Taxonomy" id="1348616"/>
    <lineage>
        <taxon>Eukaryota</taxon>
        <taxon>Fungi</taxon>
        <taxon>Fungi incertae sedis</taxon>
        <taxon>Mucoromycota</taxon>
        <taxon>Glomeromycotina</taxon>
        <taxon>Glomeromycetes</taxon>
        <taxon>Diversisporales</taxon>
        <taxon>Gigasporaceae</taxon>
        <taxon>Dentiscutata</taxon>
    </lineage>
</organism>
<evidence type="ECO:0000259" key="2">
    <source>
        <dbReference type="Pfam" id="PF04212"/>
    </source>
</evidence>
<feature type="compositionally biased region" description="Low complexity" evidence="1">
    <location>
        <begin position="500"/>
        <end position="516"/>
    </location>
</feature>
<feature type="compositionally biased region" description="Polar residues" evidence="1">
    <location>
        <begin position="253"/>
        <end position="264"/>
    </location>
</feature>
<keyword evidence="4" id="KW-1185">Reference proteome</keyword>
<dbReference type="InterPro" id="IPR007330">
    <property type="entry name" value="MIT_dom"/>
</dbReference>
<dbReference type="EMBL" id="CAJVPY010013325">
    <property type="protein sequence ID" value="CAG8739895.1"/>
    <property type="molecule type" value="Genomic_DNA"/>
</dbReference>
<feature type="non-terminal residue" evidence="3">
    <location>
        <position position="832"/>
    </location>
</feature>
<comment type="caution">
    <text evidence="3">The sequence shown here is derived from an EMBL/GenBank/DDBJ whole genome shotgun (WGS) entry which is preliminary data.</text>
</comment>
<dbReference type="PANTHER" id="PTHR37327">
    <property type="entry name" value="CHROMOSOME 1, WHOLE GENOME SHOTGUN SEQUENCE"/>
    <property type="match status" value="1"/>
</dbReference>
<accession>A0A9N9NKK8</accession>
<gene>
    <name evidence="3" type="ORF">DERYTH_LOCUS15908</name>
</gene>
<feature type="region of interest" description="Disordered" evidence="1">
    <location>
        <begin position="1"/>
        <end position="44"/>
    </location>
</feature>
<sequence length="832" mass="90593">MATNTTSHHLSPPPSTLGYVSNEKADDSITPISIQRNPPSPRTQSKSILTVALQKAQKAVHFDEANDVAAALEAYKETVELLSQVIGNAANEADRRRLQLIHDTYADRIRLLSTIVLEAEDDNASNVDNEPDISEYILNNVTSQYSNNSSPIEVNSNRTTESNGQKSISSDDTIDQNSSIKYNENTPSAHVKIDTSIRANGGIKNGIDYHVNSKDNFKNGDHTARPKRLSVLSHKSNISTSTTKSWTSSKSTYENTTNGTKSIADTSDIAESVTSSDDVDFSSDDFDSSANCSDAQNFEISDTKYDTYLSDINHDSSIKSCSSSISPQSILSQESIQKDPSSPPLTVKDPVSLLETEKNVSSNPARIFTPPPPPKVAPPTSSSTNPNIRPDGVPVFHTPRPPPSSPPQNTSMLEKRATSPKVSTTTSSVPLTRSQSDEEDDKASVRSTSTESVTPSSPSTSQSSMEKLFSKALTNNRRPSPLPLVQQNNYNSRVIPGHVSSNSNSAPDSPNLSRPARTPRRTTSNPGSAPKKSGASRFFNHSHSSQSPGTPGTPWTNSLSFISQPLGSPGLSSSTPTFRSDSPTVYSTRTIDSGYASCLVNPYPTPLIYDDDAGNPVMTNSGMSELPPNDVHLKPFWLMRLLERTMTTGGYLTPKLYIPRNLWLQGHAKLISIDAKISSCDVVLNCLMKLSKTSVDDMDTLMKVLEGIEPIIEGLQNTLARKLSYVESTNGKGRQSTSSLMNWGSKLSRGLDKMGMSNATVRSEEANEYVDVLLKVFQNVDIVAPYHANHSKIVTRLFKFADYFGNVLCRFVVKDLGVLADKYVKKGSHWIT</sequence>
<feature type="compositionally biased region" description="Polar residues" evidence="1">
    <location>
        <begin position="30"/>
        <end position="44"/>
    </location>
</feature>
<feature type="compositionally biased region" description="Low complexity" evidence="1">
    <location>
        <begin position="318"/>
        <end position="335"/>
    </location>
</feature>
<feature type="region of interest" description="Disordered" evidence="1">
    <location>
        <begin position="317"/>
        <end position="468"/>
    </location>
</feature>
<evidence type="ECO:0000256" key="1">
    <source>
        <dbReference type="SAM" id="MobiDB-lite"/>
    </source>
</evidence>
<feature type="compositionally biased region" description="Polar residues" evidence="1">
    <location>
        <begin position="539"/>
        <end position="563"/>
    </location>
</feature>
<dbReference type="InterPro" id="IPR036181">
    <property type="entry name" value="MIT_dom_sf"/>
</dbReference>
<dbReference type="SUPFAM" id="SSF116846">
    <property type="entry name" value="MIT domain"/>
    <property type="match status" value="1"/>
</dbReference>
<proteinExistence type="predicted"/>
<name>A0A9N9NKK8_9GLOM</name>